<dbReference type="AlphaFoldDB" id="A0A4Y8JUS6"/>
<gene>
    <name evidence="1" type="ORF">E3T49_06355</name>
</gene>
<name>A0A4Y8JUS6_9MICO</name>
<proteinExistence type="predicted"/>
<comment type="caution">
    <text evidence="1">The sequence shown here is derived from an EMBL/GenBank/DDBJ whole genome shotgun (WGS) entry which is preliminary data.</text>
</comment>
<dbReference type="OrthoDB" id="5951835at2"/>
<evidence type="ECO:0008006" key="3">
    <source>
        <dbReference type="Google" id="ProtNLM"/>
    </source>
</evidence>
<protein>
    <recommendedName>
        <fullName evidence="3">SRPBCC family protein</fullName>
    </recommendedName>
</protein>
<evidence type="ECO:0000313" key="1">
    <source>
        <dbReference type="EMBL" id="TFD31140.1"/>
    </source>
</evidence>
<dbReference type="EMBL" id="SOHA01000017">
    <property type="protein sequence ID" value="TFD31140.1"/>
    <property type="molecule type" value="Genomic_DNA"/>
</dbReference>
<dbReference type="Pfam" id="PF10604">
    <property type="entry name" value="Polyketide_cyc2"/>
    <property type="match status" value="1"/>
</dbReference>
<dbReference type="Gene3D" id="3.30.530.20">
    <property type="match status" value="1"/>
</dbReference>
<dbReference type="InterPro" id="IPR019587">
    <property type="entry name" value="Polyketide_cyclase/dehydratase"/>
</dbReference>
<keyword evidence="2" id="KW-1185">Reference proteome</keyword>
<dbReference type="Proteomes" id="UP000297472">
    <property type="component" value="Unassembled WGS sequence"/>
</dbReference>
<dbReference type="InterPro" id="IPR023393">
    <property type="entry name" value="START-like_dom_sf"/>
</dbReference>
<organism evidence="1 2">
    <name type="scientific">Cryobacterium cryoconiti</name>
    <dbReference type="NCBI Taxonomy" id="1259239"/>
    <lineage>
        <taxon>Bacteria</taxon>
        <taxon>Bacillati</taxon>
        <taxon>Actinomycetota</taxon>
        <taxon>Actinomycetes</taxon>
        <taxon>Micrococcales</taxon>
        <taxon>Microbacteriaceae</taxon>
        <taxon>Cryobacterium</taxon>
    </lineage>
</organism>
<evidence type="ECO:0000313" key="2">
    <source>
        <dbReference type="Proteomes" id="UP000297472"/>
    </source>
</evidence>
<accession>A0A4Y8JUS6</accession>
<dbReference type="RefSeq" id="WP_134424125.1">
    <property type="nucleotide sequence ID" value="NZ_SOHA01000017.1"/>
</dbReference>
<sequence length="149" mass="16459">MKGFQLNAHVERTPREVFAVISDPREATEFLDNIKRSTKLTAGPIGAGSTFRETRVVGKKESTADLVIAEYEPDTLVGISAEAEGITVTYHYRLAPDGDGTNVDWTCELEANGLRRMMLPMVATIMKKEDGDHLQRLKAYIESKSQAAT</sequence>
<reference evidence="1 2" key="1">
    <citation type="submission" date="2019-03" db="EMBL/GenBank/DDBJ databases">
        <title>Genomics of glacier-inhabiting Cryobacterium strains.</title>
        <authorList>
            <person name="Liu Q."/>
            <person name="Xin Y.-H."/>
        </authorList>
    </citation>
    <scope>NUCLEOTIDE SEQUENCE [LARGE SCALE GENOMIC DNA]</scope>
    <source>
        <strain evidence="1 2">TMT1-51</strain>
    </source>
</reference>
<dbReference type="SUPFAM" id="SSF55961">
    <property type="entry name" value="Bet v1-like"/>
    <property type="match status" value="1"/>
</dbReference>